<dbReference type="PANTHER" id="PTHR45947:SF3">
    <property type="entry name" value="SULFOQUINOVOSYL TRANSFERASE SQD2"/>
    <property type="match status" value="1"/>
</dbReference>
<dbReference type="InterPro" id="IPR028098">
    <property type="entry name" value="Glyco_trans_4-like_N"/>
</dbReference>
<dbReference type="CDD" id="cd03817">
    <property type="entry name" value="GT4_UGDG-like"/>
    <property type="match status" value="1"/>
</dbReference>
<evidence type="ECO:0000313" key="3">
    <source>
        <dbReference type="EMBL" id="OGN25441.1"/>
    </source>
</evidence>
<feature type="domain" description="Glycosyltransferase subfamily 4-like N-terminal" evidence="2">
    <location>
        <begin position="16"/>
        <end position="188"/>
    </location>
</feature>
<sequence>MKIGFFSETYLPVIHGVTISIETFRKELESMGHKVYIYTLDIPGYKDKTPNVFRFKSIRIIKNPELRQLQPALHLKPVRASLEEIHKLKLDIVHAHTPFSLGVLAKSVSKEQKIPMVYTHHTDYPEYIKFYWKDKIILPRLMKVYTRWFSNLSNGIIAPSLKIKRYLRGYGVNKKIPIYVLQTGIDLNLFKKSPAAGFLVRRKLGISPQAKVLICVGRIGQEKNVEFIIRAFGEISKDREGIFLMMVGEGPFFESLKKIVKDSGLDKKVIFTGRISHDEIKDYYNAADLFVFASYTDTQGIVIIEAMACGLPVVALKDDAFSDMIADGKNSFMVNKQSEKIFAQKVNQLLGDKELYRKFSSAAIKQAAAFSKENMAKKLISVYKSLLKK</sequence>
<dbReference type="InterPro" id="IPR050194">
    <property type="entry name" value="Glycosyltransferase_grp1"/>
</dbReference>
<gene>
    <name evidence="3" type="ORF">A2925_00220</name>
</gene>
<evidence type="ECO:0000313" key="4">
    <source>
        <dbReference type="Proteomes" id="UP000178256"/>
    </source>
</evidence>
<evidence type="ECO:0000259" key="2">
    <source>
        <dbReference type="Pfam" id="PF13439"/>
    </source>
</evidence>
<dbReference type="InterPro" id="IPR001296">
    <property type="entry name" value="Glyco_trans_1"/>
</dbReference>
<dbReference type="EMBL" id="MGKL01000019">
    <property type="protein sequence ID" value="OGN25441.1"/>
    <property type="molecule type" value="Genomic_DNA"/>
</dbReference>
<dbReference type="AlphaFoldDB" id="A0A1F8GJD4"/>
<comment type="caution">
    <text evidence="3">The sequence shown here is derived from an EMBL/GenBank/DDBJ whole genome shotgun (WGS) entry which is preliminary data.</text>
</comment>
<dbReference type="GO" id="GO:0016757">
    <property type="term" value="F:glycosyltransferase activity"/>
    <property type="evidence" value="ECO:0007669"/>
    <property type="project" value="InterPro"/>
</dbReference>
<dbReference type="PANTHER" id="PTHR45947">
    <property type="entry name" value="SULFOQUINOVOSYL TRANSFERASE SQD2"/>
    <property type="match status" value="1"/>
</dbReference>
<name>A0A1F8GJD4_9BACT</name>
<organism evidence="3 4">
    <name type="scientific">Candidatus Yanofskybacteria bacterium RIFCSPLOWO2_01_FULL_44_22</name>
    <dbReference type="NCBI Taxonomy" id="1802697"/>
    <lineage>
        <taxon>Bacteria</taxon>
        <taxon>Candidatus Yanofskyibacteriota</taxon>
    </lineage>
</organism>
<feature type="domain" description="Glycosyl transferase family 1" evidence="1">
    <location>
        <begin position="201"/>
        <end position="365"/>
    </location>
</feature>
<evidence type="ECO:0008006" key="5">
    <source>
        <dbReference type="Google" id="ProtNLM"/>
    </source>
</evidence>
<dbReference type="SUPFAM" id="SSF53756">
    <property type="entry name" value="UDP-Glycosyltransferase/glycogen phosphorylase"/>
    <property type="match status" value="1"/>
</dbReference>
<dbReference type="Gene3D" id="3.40.50.2000">
    <property type="entry name" value="Glycogen Phosphorylase B"/>
    <property type="match status" value="2"/>
</dbReference>
<accession>A0A1F8GJD4</accession>
<reference evidence="3 4" key="1">
    <citation type="journal article" date="2016" name="Nat. Commun.">
        <title>Thousands of microbial genomes shed light on interconnected biogeochemical processes in an aquifer system.</title>
        <authorList>
            <person name="Anantharaman K."/>
            <person name="Brown C.T."/>
            <person name="Hug L.A."/>
            <person name="Sharon I."/>
            <person name="Castelle C.J."/>
            <person name="Probst A.J."/>
            <person name="Thomas B.C."/>
            <person name="Singh A."/>
            <person name="Wilkins M.J."/>
            <person name="Karaoz U."/>
            <person name="Brodie E.L."/>
            <person name="Williams K.H."/>
            <person name="Hubbard S.S."/>
            <person name="Banfield J.F."/>
        </authorList>
    </citation>
    <scope>NUCLEOTIDE SEQUENCE [LARGE SCALE GENOMIC DNA]</scope>
</reference>
<dbReference type="STRING" id="1802697.A2925_00220"/>
<protein>
    <recommendedName>
        <fullName evidence="5">Glycosyl transferase family 1</fullName>
    </recommendedName>
</protein>
<dbReference type="Pfam" id="PF13439">
    <property type="entry name" value="Glyco_transf_4"/>
    <property type="match status" value="1"/>
</dbReference>
<dbReference type="Proteomes" id="UP000178256">
    <property type="component" value="Unassembled WGS sequence"/>
</dbReference>
<dbReference type="Pfam" id="PF00534">
    <property type="entry name" value="Glycos_transf_1"/>
    <property type="match status" value="1"/>
</dbReference>
<proteinExistence type="predicted"/>
<evidence type="ECO:0000259" key="1">
    <source>
        <dbReference type="Pfam" id="PF00534"/>
    </source>
</evidence>